<protein>
    <submittedName>
        <fullName evidence="2">Alpha/beta hydrolase</fullName>
    </submittedName>
</protein>
<dbReference type="OrthoDB" id="4222986at2"/>
<organism evidence="2 3">
    <name type="scientific">Acrocarpospora pleiomorpha</name>
    <dbReference type="NCBI Taxonomy" id="90975"/>
    <lineage>
        <taxon>Bacteria</taxon>
        <taxon>Bacillati</taxon>
        <taxon>Actinomycetota</taxon>
        <taxon>Actinomycetes</taxon>
        <taxon>Streptosporangiales</taxon>
        <taxon>Streptosporangiaceae</taxon>
        <taxon>Acrocarpospora</taxon>
    </lineage>
</organism>
<dbReference type="PANTHER" id="PTHR43433">
    <property type="entry name" value="HYDROLASE, ALPHA/BETA FOLD FAMILY PROTEIN"/>
    <property type="match status" value="1"/>
</dbReference>
<sequence length="287" mass="30986">MGNTAATGAVTSADGTTIGFHQFGRGRGVVLISGGYLAAQHYTELAEALADTFTVYVPDRRGRGLSGPPGEKYRMARECEDVHALLTGTGAHAVWGHSSGGLIALQAALTLPEIHKVAVFEPALSMYGTIDLSWIPRFEREMDQGRLSAALATFTKGVGASRGTDIMPRWLLVPMLDAYLRMERRRSRPAGEATVESLVPLQRLDVRLFQEMASSEGFAGLLADVLLMDGEKTPPPVRRALDALQRTLPDARRVTLRGVGHEAPVNGRGAPERVAAELRAFFNDRPA</sequence>
<accession>A0A5M3XHB3</accession>
<dbReference type="Gene3D" id="3.40.50.1820">
    <property type="entry name" value="alpha/beta hydrolase"/>
    <property type="match status" value="1"/>
</dbReference>
<feature type="domain" description="AB hydrolase-1" evidence="1">
    <location>
        <begin position="29"/>
        <end position="276"/>
    </location>
</feature>
<dbReference type="GO" id="GO:0016787">
    <property type="term" value="F:hydrolase activity"/>
    <property type="evidence" value="ECO:0007669"/>
    <property type="project" value="UniProtKB-KW"/>
</dbReference>
<dbReference type="AlphaFoldDB" id="A0A5M3XHB3"/>
<evidence type="ECO:0000313" key="3">
    <source>
        <dbReference type="Proteomes" id="UP000377595"/>
    </source>
</evidence>
<dbReference type="EMBL" id="BLAF01000009">
    <property type="protein sequence ID" value="GES19031.1"/>
    <property type="molecule type" value="Genomic_DNA"/>
</dbReference>
<dbReference type="Proteomes" id="UP000377595">
    <property type="component" value="Unassembled WGS sequence"/>
</dbReference>
<name>A0A5M3XHB3_9ACTN</name>
<dbReference type="Pfam" id="PF12697">
    <property type="entry name" value="Abhydrolase_6"/>
    <property type="match status" value="1"/>
</dbReference>
<reference evidence="2 3" key="1">
    <citation type="submission" date="2019-10" db="EMBL/GenBank/DDBJ databases">
        <title>Whole genome shotgun sequence of Acrocarpospora pleiomorpha NBRC 16267.</title>
        <authorList>
            <person name="Ichikawa N."/>
            <person name="Kimura A."/>
            <person name="Kitahashi Y."/>
            <person name="Komaki H."/>
            <person name="Oguchi A."/>
        </authorList>
    </citation>
    <scope>NUCLEOTIDE SEQUENCE [LARGE SCALE GENOMIC DNA]</scope>
    <source>
        <strain evidence="2 3">NBRC 16267</strain>
    </source>
</reference>
<dbReference type="SUPFAM" id="SSF53474">
    <property type="entry name" value="alpha/beta-Hydrolases"/>
    <property type="match status" value="1"/>
</dbReference>
<dbReference type="InterPro" id="IPR050471">
    <property type="entry name" value="AB_hydrolase"/>
</dbReference>
<dbReference type="PANTHER" id="PTHR43433:SF5">
    <property type="entry name" value="AB HYDROLASE-1 DOMAIN-CONTAINING PROTEIN"/>
    <property type="match status" value="1"/>
</dbReference>
<dbReference type="RefSeq" id="WP_155344132.1">
    <property type="nucleotide sequence ID" value="NZ_BAAAHM010000004.1"/>
</dbReference>
<proteinExistence type="predicted"/>
<evidence type="ECO:0000313" key="2">
    <source>
        <dbReference type="EMBL" id="GES19031.1"/>
    </source>
</evidence>
<dbReference type="InterPro" id="IPR029058">
    <property type="entry name" value="AB_hydrolase_fold"/>
</dbReference>
<evidence type="ECO:0000259" key="1">
    <source>
        <dbReference type="Pfam" id="PF12697"/>
    </source>
</evidence>
<keyword evidence="2" id="KW-0378">Hydrolase</keyword>
<dbReference type="InterPro" id="IPR000073">
    <property type="entry name" value="AB_hydrolase_1"/>
</dbReference>
<gene>
    <name evidence="2" type="ORF">Aple_019270</name>
</gene>
<keyword evidence="3" id="KW-1185">Reference proteome</keyword>
<comment type="caution">
    <text evidence="2">The sequence shown here is derived from an EMBL/GenBank/DDBJ whole genome shotgun (WGS) entry which is preliminary data.</text>
</comment>